<reference evidence="1" key="2">
    <citation type="submission" date="2015-06" db="UniProtKB">
        <authorList>
            <consortium name="EnsemblPlants"/>
        </authorList>
    </citation>
    <scope>IDENTIFICATION</scope>
    <source>
        <strain evidence="1">DM1-3 516 R44</strain>
    </source>
</reference>
<accession>M1DPY5</accession>
<reference evidence="2" key="1">
    <citation type="journal article" date="2011" name="Nature">
        <title>Genome sequence and analysis of the tuber crop potato.</title>
        <authorList>
            <consortium name="The Potato Genome Sequencing Consortium"/>
        </authorList>
    </citation>
    <scope>NUCLEOTIDE SEQUENCE [LARGE SCALE GENOMIC DNA]</scope>
    <source>
        <strain evidence="2">cv. DM1-3 516 R44</strain>
    </source>
</reference>
<evidence type="ECO:0000313" key="1">
    <source>
        <dbReference type="EnsemblPlants" id="PGSC0003DMT400092510"/>
    </source>
</evidence>
<organism evidence="1 2">
    <name type="scientific">Solanum tuberosum</name>
    <name type="common">Potato</name>
    <dbReference type="NCBI Taxonomy" id="4113"/>
    <lineage>
        <taxon>Eukaryota</taxon>
        <taxon>Viridiplantae</taxon>
        <taxon>Streptophyta</taxon>
        <taxon>Embryophyta</taxon>
        <taxon>Tracheophyta</taxon>
        <taxon>Spermatophyta</taxon>
        <taxon>Magnoliopsida</taxon>
        <taxon>eudicotyledons</taxon>
        <taxon>Gunneridae</taxon>
        <taxon>Pentapetalae</taxon>
        <taxon>asterids</taxon>
        <taxon>lamiids</taxon>
        <taxon>Solanales</taxon>
        <taxon>Solanaceae</taxon>
        <taxon>Solanoideae</taxon>
        <taxon>Solaneae</taxon>
        <taxon>Solanum</taxon>
    </lineage>
</organism>
<sequence length="86" mass="9468">MLKGMKEDVSTLSQTVTSHSVSIKQLENQMGHISSHLNPRQQGGFAYKTHDVAERIRCFAERLLLCPLSAPLYSLCTALGEPPKNG</sequence>
<dbReference type="EnsemblPlants" id="PGSC0003DMT400092510">
    <property type="protein sequence ID" value="PGSC0003DMT400092510"/>
    <property type="gene ID" value="PGSC0003DMG400042081"/>
</dbReference>
<evidence type="ECO:0000313" key="2">
    <source>
        <dbReference type="Proteomes" id="UP000011115"/>
    </source>
</evidence>
<proteinExistence type="predicted"/>
<dbReference type="AlphaFoldDB" id="M1DPY5"/>
<protein>
    <submittedName>
        <fullName evidence="1">Uncharacterized protein</fullName>
    </submittedName>
</protein>
<dbReference type="Gramene" id="PGSC0003DMT400092510">
    <property type="protein sequence ID" value="PGSC0003DMT400092510"/>
    <property type="gene ID" value="PGSC0003DMG400042081"/>
</dbReference>
<dbReference type="Proteomes" id="UP000011115">
    <property type="component" value="Unassembled WGS sequence"/>
</dbReference>
<dbReference type="InParanoid" id="M1DPY5"/>
<dbReference type="PaxDb" id="4113-PGSC0003DMT400092510"/>
<name>M1DPY5_SOLTU</name>
<keyword evidence="2" id="KW-1185">Reference proteome</keyword>
<dbReference type="HOGENOM" id="CLU_2502285_0_0_1"/>